<organism evidence="1 2">
    <name type="scientific">Porites lobata</name>
    <dbReference type="NCBI Taxonomy" id="104759"/>
    <lineage>
        <taxon>Eukaryota</taxon>
        <taxon>Metazoa</taxon>
        <taxon>Cnidaria</taxon>
        <taxon>Anthozoa</taxon>
        <taxon>Hexacorallia</taxon>
        <taxon>Scleractinia</taxon>
        <taxon>Fungiina</taxon>
        <taxon>Poritidae</taxon>
        <taxon>Porites</taxon>
    </lineage>
</organism>
<dbReference type="EMBL" id="CALNXK010000031">
    <property type="protein sequence ID" value="CAH3117999.1"/>
    <property type="molecule type" value="Genomic_DNA"/>
</dbReference>
<accession>A0ABN8NUY1</accession>
<dbReference type="PANTHER" id="PTHR46963">
    <property type="entry name" value="SIMILAR TO RIKEN CDNA E130308A19"/>
    <property type="match status" value="1"/>
</dbReference>
<protein>
    <submittedName>
        <fullName evidence="1">Uncharacterized protein</fullName>
    </submittedName>
</protein>
<comment type="caution">
    <text evidence="1">The sequence shown here is derived from an EMBL/GenBank/DDBJ whole genome shotgun (WGS) entry which is preliminary data.</text>
</comment>
<evidence type="ECO:0000313" key="2">
    <source>
        <dbReference type="Proteomes" id="UP001159405"/>
    </source>
</evidence>
<dbReference type="PANTHER" id="PTHR46963:SF4">
    <property type="entry name" value="HYPOTHETICAL PROTEIN MGC115716"/>
    <property type="match status" value="1"/>
</dbReference>
<keyword evidence="2" id="KW-1185">Reference proteome</keyword>
<gene>
    <name evidence="1" type="ORF">PLOB_00026202</name>
</gene>
<name>A0ABN8NUY1_9CNID</name>
<sequence>MEAEVPRFVLLEGTIDDLIDEQENKNTSAKTDRSVSLLTTFLQREEEIRNVEEIPPAQLNELLSEFVLTVSLTVNDTHFEPTLLRGKIASFERYLKRKNYQAGIINNLVFEKTRK</sequence>
<reference evidence="1 2" key="1">
    <citation type="submission" date="2022-05" db="EMBL/GenBank/DDBJ databases">
        <authorList>
            <consortium name="Genoscope - CEA"/>
            <person name="William W."/>
        </authorList>
    </citation>
    <scope>NUCLEOTIDE SEQUENCE [LARGE SCALE GENOMIC DNA]</scope>
</reference>
<dbReference type="InterPro" id="IPR042838">
    <property type="entry name" value="KIAA1958"/>
</dbReference>
<dbReference type="Proteomes" id="UP001159405">
    <property type="component" value="Unassembled WGS sequence"/>
</dbReference>
<feature type="non-terminal residue" evidence="1">
    <location>
        <position position="115"/>
    </location>
</feature>
<evidence type="ECO:0000313" key="1">
    <source>
        <dbReference type="EMBL" id="CAH3117999.1"/>
    </source>
</evidence>
<proteinExistence type="predicted"/>